<evidence type="ECO:0000313" key="3">
    <source>
        <dbReference type="Proteomes" id="UP000295151"/>
    </source>
</evidence>
<feature type="region of interest" description="Disordered" evidence="1">
    <location>
        <begin position="60"/>
        <end position="86"/>
    </location>
</feature>
<dbReference type="Proteomes" id="UP000295151">
    <property type="component" value="Unassembled WGS sequence"/>
</dbReference>
<reference evidence="2 3" key="1">
    <citation type="submission" date="2019-03" db="EMBL/GenBank/DDBJ databases">
        <title>Genomic Encyclopedia of Type Strains, Phase III (KMG-III): the genomes of soil and plant-associated and newly described type strains.</title>
        <authorList>
            <person name="Whitman W."/>
        </authorList>
    </citation>
    <scope>NUCLEOTIDE SEQUENCE [LARGE SCALE GENOMIC DNA]</scope>
    <source>
        <strain evidence="2 3">VKM Ac-2575</strain>
    </source>
</reference>
<evidence type="ECO:0000313" key="2">
    <source>
        <dbReference type="EMBL" id="TDU91467.1"/>
    </source>
</evidence>
<feature type="region of interest" description="Disordered" evidence="1">
    <location>
        <begin position="1"/>
        <end position="45"/>
    </location>
</feature>
<gene>
    <name evidence="2" type="ORF">EV138_5073</name>
</gene>
<proteinExistence type="predicted"/>
<keyword evidence="3" id="KW-1185">Reference proteome</keyword>
<sequence>MRPPHINQPAGSVNQPIGWFPSAPRAHKESLPKAKKEPPALSGRLPQEVFHYFKNASRTPSMQRVFKHRSPEPSTTNFRMTSKPADTAAHRRKYWGLVVGGALSTGLTWTVGAAP</sequence>
<evidence type="ECO:0000256" key="1">
    <source>
        <dbReference type="SAM" id="MobiDB-lite"/>
    </source>
</evidence>
<accession>A0A4R7TIW3</accession>
<protein>
    <submittedName>
        <fullName evidence="2">Uncharacterized protein</fullName>
    </submittedName>
</protein>
<feature type="compositionally biased region" description="Basic and acidic residues" evidence="1">
    <location>
        <begin position="26"/>
        <end position="38"/>
    </location>
</feature>
<organism evidence="2 3">
    <name type="scientific">Kribbella voronezhensis</name>
    <dbReference type="NCBI Taxonomy" id="2512212"/>
    <lineage>
        <taxon>Bacteria</taxon>
        <taxon>Bacillati</taxon>
        <taxon>Actinomycetota</taxon>
        <taxon>Actinomycetes</taxon>
        <taxon>Propionibacteriales</taxon>
        <taxon>Kribbellaceae</taxon>
        <taxon>Kribbella</taxon>
    </lineage>
</organism>
<dbReference type="AlphaFoldDB" id="A0A4R7TIW3"/>
<dbReference type="EMBL" id="SOCE01000001">
    <property type="protein sequence ID" value="TDU91467.1"/>
    <property type="molecule type" value="Genomic_DNA"/>
</dbReference>
<name>A0A4R7TIW3_9ACTN</name>
<comment type="caution">
    <text evidence="2">The sequence shown here is derived from an EMBL/GenBank/DDBJ whole genome shotgun (WGS) entry which is preliminary data.</text>
</comment>